<evidence type="ECO:0000256" key="4">
    <source>
        <dbReference type="ARBA" id="ARBA00011921"/>
    </source>
</evidence>
<dbReference type="OrthoDB" id="9809784at2"/>
<dbReference type="PANTHER" id="PTHR43808:SF31">
    <property type="entry name" value="N-ACETYL-L-CITRULLINE DEACETYLASE"/>
    <property type="match status" value="1"/>
</dbReference>
<evidence type="ECO:0000256" key="13">
    <source>
        <dbReference type="ARBA" id="ARBA00031891"/>
    </source>
</evidence>
<dbReference type="EC" id="3.5.1.18" evidence="4 15"/>
<feature type="binding site" evidence="15">
    <location>
        <position position="170"/>
    </location>
    <ligand>
        <name>Zn(2+)</name>
        <dbReference type="ChEBI" id="CHEBI:29105"/>
        <label>1</label>
    </ligand>
</feature>
<comment type="similarity">
    <text evidence="2 15">Belongs to the peptidase M20A family. DapE subfamily.</text>
</comment>
<dbReference type="GO" id="GO:0019877">
    <property type="term" value="P:diaminopimelate biosynthetic process"/>
    <property type="evidence" value="ECO:0007669"/>
    <property type="project" value="UniProtKB-UniRule"/>
</dbReference>
<evidence type="ECO:0000256" key="14">
    <source>
        <dbReference type="ARBA" id="ARBA00051301"/>
    </source>
</evidence>
<reference evidence="17 18" key="1">
    <citation type="submission" date="2016-11" db="EMBL/GenBank/DDBJ databases">
        <authorList>
            <person name="Jaros S."/>
            <person name="Januszkiewicz K."/>
            <person name="Wedrychowicz H."/>
        </authorList>
    </citation>
    <scope>NUCLEOTIDE SEQUENCE [LARGE SCALE GENOMIC DNA]</scope>
    <source>
        <strain evidence="17 18">ATCC 23634</strain>
    </source>
</reference>
<keyword evidence="9 15" id="KW-0862">Zinc</keyword>
<protein>
    <recommendedName>
        <fullName evidence="5 15">Succinyl-diaminopimelate desuccinylase</fullName>
        <shortName evidence="15">SDAP desuccinylase</shortName>
        <ecNumber evidence="4 15">3.5.1.18</ecNumber>
    </recommendedName>
    <alternativeName>
        <fullName evidence="13 15">N-succinyl-LL-2,6-diaminoheptanedioate amidohydrolase</fullName>
    </alternativeName>
</protein>
<comment type="catalytic activity">
    <reaction evidence="14 15">
        <text>N-succinyl-(2S,6S)-2,6-diaminopimelate + H2O = (2S,6S)-2,6-diaminopimelate + succinate</text>
        <dbReference type="Rhea" id="RHEA:22608"/>
        <dbReference type="ChEBI" id="CHEBI:15377"/>
        <dbReference type="ChEBI" id="CHEBI:30031"/>
        <dbReference type="ChEBI" id="CHEBI:57609"/>
        <dbReference type="ChEBI" id="CHEBI:58087"/>
        <dbReference type="EC" id="3.5.1.18"/>
    </reaction>
</comment>
<keyword evidence="12 15" id="KW-0170">Cobalt</keyword>
<feature type="binding site" evidence="15">
    <location>
        <position position="107"/>
    </location>
    <ligand>
        <name>Zn(2+)</name>
        <dbReference type="ChEBI" id="CHEBI:29105"/>
        <label>1</label>
    </ligand>
</feature>
<dbReference type="InterPro" id="IPR011650">
    <property type="entry name" value="Peptidase_M20_dimer"/>
</dbReference>
<keyword evidence="6 15" id="KW-0028">Amino-acid biosynthesis</keyword>
<dbReference type="Proteomes" id="UP000183447">
    <property type="component" value="Unassembled WGS sequence"/>
</dbReference>
<dbReference type="UniPathway" id="UPA00034">
    <property type="reaction ID" value="UER00021"/>
</dbReference>
<dbReference type="PROSITE" id="PS00758">
    <property type="entry name" value="ARGE_DAPE_CPG2_1"/>
    <property type="match status" value="1"/>
</dbReference>
<dbReference type="SUPFAM" id="SSF55031">
    <property type="entry name" value="Bacterial exopeptidase dimerisation domain"/>
    <property type="match status" value="1"/>
</dbReference>
<dbReference type="AlphaFoldDB" id="A0A1K2I1Y0"/>
<feature type="binding site" evidence="15">
    <location>
        <position position="107"/>
    </location>
    <ligand>
        <name>Zn(2+)</name>
        <dbReference type="ChEBI" id="CHEBI:29105"/>
        <label>2</label>
    </ligand>
</feature>
<dbReference type="HAMAP" id="MF_01690">
    <property type="entry name" value="DapE"/>
    <property type="match status" value="1"/>
</dbReference>
<dbReference type="GO" id="GO:0009089">
    <property type="term" value="P:lysine biosynthetic process via diaminopimelate"/>
    <property type="evidence" value="ECO:0007669"/>
    <property type="project" value="UniProtKB-UniRule"/>
</dbReference>
<feature type="binding site" evidence="15">
    <location>
        <position position="74"/>
    </location>
    <ligand>
        <name>Zn(2+)</name>
        <dbReference type="ChEBI" id="CHEBI:29105"/>
        <label>1</label>
    </ligand>
</feature>
<dbReference type="GO" id="GO:0008270">
    <property type="term" value="F:zinc ion binding"/>
    <property type="evidence" value="ECO:0007669"/>
    <property type="project" value="UniProtKB-UniRule"/>
</dbReference>
<dbReference type="Pfam" id="PF01546">
    <property type="entry name" value="Peptidase_M20"/>
    <property type="match status" value="1"/>
</dbReference>
<keyword evidence="7 15" id="KW-0479">Metal-binding</keyword>
<dbReference type="NCBIfam" id="TIGR01246">
    <property type="entry name" value="dapE_proteo"/>
    <property type="match status" value="1"/>
</dbReference>
<evidence type="ECO:0000256" key="1">
    <source>
        <dbReference type="ARBA" id="ARBA00005130"/>
    </source>
</evidence>
<dbReference type="PANTHER" id="PTHR43808">
    <property type="entry name" value="ACETYLORNITHINE DEACETYLASE"/>
    <property type="match status" value="1"/>
</dbReference>
<evidence type="ECO:0000256" key="12">
    <source>
        <dbReference type="ARBA" id="ARBA00023285"/>
    </source>
</evidence>
<evidence type="ECO:0000256" key="2">
    <source>
        <dbReference type="ARBA" id="ARBA00006746"/>
    </source>
</evidence>
<evidence type="ECO:0000256" key="3">
    <source>
        <dbReference type="ARBA" id="ARBA00011738"/>
    </source>
</evidence>
<dbReference type="GO" id="GO:0009014">
    <property type="term" value="F:succinyl-diaminopimelate desuccinylase activity"/>
    <property type="evidence" value="ECO:0007669"/>
    <property type="project" value="UniProtKB-UniRule"/>
</dbReference>
<feature type="active site" evidence="15">
    <location>
        <position position="76"/>
    </location>
</feature>
<feature type="active site" description="Proton acceptor" evidence="15">
    <location>
        <position position="141"/>
    </location>
</feature>
<sequence>MPALTDPIPLLQALVRAPSVTPETAGVLDILEKALTALGFSVERPVFSGDGSYTVENLFAIRDRGGKRLLLAGHTDVVPPGDLEKWTRDPFSGAISDGVLFGRGAADMKSGLAAMVAAIARMAESGADEAGTLALLITNDEEADAINGTDKLLAWATERGHSFDFAVVGEPSATAEVGDVIRIGRRGSVSYRITVSGKQGHVAYPDKALNPLPALSRIGAALSGTPLDAGTAHFPPSSLQLTSIDVGNPTSNVIPAQGSLRFNIRFNDLWTPEALDGWVKAQIAKAEPGSAGVSVDRLGRPSRVFRAPVEGPVVLLIETIKARTGRAPELSTGGGTSDGRFIAAYCPVVELGLPGPTMHQVNEQVRIADVEALTALYEAFFSRYLKG</sequence>
<keyword evidence="10 15" id="KW-0220">Diaminopimelate biosynthesis</keyword>
<dbReference type="InterPro" id="IPR002933">
    <property type="entry name" value="Peptidase_M20"/>
</dbReference>
<dbReference type="InterPro" id="IPR005941">
    <property type="entry name" value="DapE_proteobac"/>
</dbReference>
<evidence type="ECO:0000313" key="18">
    <source>
        <dbReference type="Proteomes" id="UP000183447"/>
    </source>
</evidence>
<evidence type="ECO:0000256" key="7">
    <source>
        <dbReference type="ARBA" id="ARBA00022723"/>
    </source>
</evidence>
<dbReference type="RefSeq" id="WP_072345928.1">
    <property type="nucleotide sequence ID" value="NZ_FPKU01000003.1"/>
</dbReference>
<name>A0A1K2I1Y0_9HYPH</name>
<evidence type="ECO:0000256" key="10">
    <source>
        <dbReference type="ARBA" id="ARBA00022915"/>
    </source>
</evidence>
<dbReference type="InterPro" id="IPR036264">
    <property type="entry name" value="Bact_exopeptidase_dim_dom"/>
</dbReference>
<dbReference type="GO" id="GO:0050897">
    <property type="term" value="F:cobalt ion binding"/>
    <property type="evidence" value="ECO:0007669"/>
    <property type="project" value="UniProtKB-UniRule"/>
</dbReference>
<evidence type="ECO:0000256" key="5">
    <source>
        <dbReference type="ARBA" id="ARBA00022391"/>
    </source>
</evidence>
<evidence type="ECO:0000259" key="16">
    <source>
        <dbReference type="Pfam" id="PF07687"/>
    </source>
</evidence>
<dbReference type="Pfam" id="PF07687">
    <property type="entry name" value="M20_dimer"/>
    <property type="match status" value="1"/>
</dbReference>
<evidence type="ECO:0000256" key="8">
    <source>
        <dbReference type="ARBA" id="ARBA00022801"/>
    </source>
</evidence>
<dbReference type="Gene3D" id="3.30.70.360">
    <property type="match status" value="1"/>
</dbReference>
<proteinExistence type="inferred from homology"/>
<dbReference type="InterPro" id="IPR001261">
    <property type="entry name" value="ArgE/DapE_CS"/>
</dbReference>
<dbReference type="STRING" id="665118.SAMN02983003_3582"/>
<dbReference type="CDD" id="cd03891">
    <property type="entry name" value="M20_DapE_proteobac"/>
    <property type="match status" value="1"/>
</dbReference>
<organism evidence="17 18">
    <name type="scientific">Devosia enhydra</name>
    <dbReference type="NCBI Taxonomy" id="665118"/>
    <lineage>
        <taxon>Bacteria</taxon>
        <taxon>Pseudomonadati</taxon>
        <taxon>Pseudomonadota</taxon>
        <taxon>Alphaproteobacteria</taxon>
        <taxon>Hyphomicrobiales</taxon>
        <taxon>Devosiaceae</taxon>
        <taxon>Devosia</taxon>
    </lineage>
</organism>
<comment type="pathway">
    <text evidence="1 15">Amino-acid biosynthesis; L-lysine biosynthesis via DAP pathway; LL-2,6-diaminopimelate from (S)-tetrahydrodipicolinate (succinylase route): step 3/3.</text>
</comment>
<dbReference type="GO" id="GO:0006526">
    <property type="term" value="P:L-arginine biosynthetic process"/>
    <property type="evidence" value="ECO:0007669"/>
    <property type="project" value="TreeGrafter"/>
</dbReference>
<dbReference type="Gene3D" id="3.40.630.10">
    <property type="entry name" value="Zn peptidases"/>
    <property type="match status" value="2"/>
</dbReference>
<feature type="binding site" evidence="15">
    <location>
        <position position="142"/>
    </location>
    <ligand>
        <name>Zn(2+)</name>
        <dbReference type="ChEBI" id="CHEBI:29105"/>
        <label>2</label>
    </ligand>
</feature>
<feature type="binding site" evidence="15">
    <location>
        <position position="359"/>
    </location>
    <ligand>
        <name>Zn(2+)</name>
        <dbReference type="ChEBI" id="CHEBI:29105"/>
        <label>2</label>
    </ligand>
</feature>
<dbReference type="InterPro" id="IPR050072">
    <property type="entry name" value="Peptidase_M20A"/>
</dbReference>
<dbReference type="GO" id="GO:0008777">
    <property type="term" value="F:acetylornithine deacetylase activity"/>
    <property type="evidence" value="ECO:0007669"/>
    <property type="project" value="TreeGrafter"/>
</dbReference>
<dbReference type="EMBL" id="FPKU01000003">
    <property type="protein sequence ID" value="SFZ86402.1"/>
    <property type="molecule type" value="Genomic_DNA"/>
</dbReference>
<accession>A0A1K2I1Y0</accession>
<evidence type="ECO:0000256" key="6">
    <source>
        <dbReference type="ARBA" id="ARBA00022605"/>
    </source>
</evidence>
<evidence type="ECO:0000256" key="15">
    <source>
        <dbReference type="HAMAP-Rule" id="MF_01690"/>
    </source>
</evidence>
<keyword evidence="11 15" id="KW-0457">Lysine biosynthesis</keyword>
<comment type="cofactor">
    <cofactor evidence="15">
        <name>Zn(2+)</name>
        <dbReference type="ChEBI" id="CHEBI:29105"/>
    </cofactor>
    <cofactor evidence="15">
        <name>Co(2+)</name>
        <dbReference type="ChEBI" id="CHEBI:48828"/>
    </cofactor>
    <text evidence="15">Binds 2 Zn(2+) or Co(2+) ions per subunit.</text>
</comment>
<evidence type="ECO:0000313" key="17">
    <source>
        <dbReference type="EMBL" id="SFZ86402.1"/>
    </source>
</evidence>
<keyword evidence="18" id="KW-1185">Reference proteome</keyword>
<dbReference type="NCBIfam" id="NF009557">
    <property type="entry name" value="PRK13009.1"/>
    <property type="match status" value="1"/>
</dbReference>
<evidence type="ECO:0000256" key="11">
    <source>
        <dbReference type="ARBA" id="ARBA00023154"/>
    </source>
</evidence>
<keyword evidence="8 15" id="KW-0378">Hydrolase</keyword>
<gene>
    <name evidence="15" type="primary">dapE</name>
    <name evidence="17" type="ORF">SAMN02983003_3582</name>
</gene>
<evidence type="ECO:0000256" key="9">
    <source>
        <dbReference type="ARBA" id="ARBA00022833"/>
    </source>
</evidence>
<dbReference type="SUPFAM" id="SSF53187">
    <property type="entry name" value="Zn-dependent exopeptidases"/>
    <property type="match status" value="1"/>
</dbReference>
<feature type="domain" description="Peptidase M20 dimerisation" evidence="16">
    <location>
        <begin position="183"/>
        <end position="288"/>
    </location>
</feature>
<comment type="subunit">
    <text evidence="3 15">Homodimer.</text>
</comment>
<comment type="function">
    <text evidence="15">Catalyzes the hydrolysis of N-succinyl-L,L-diaminopimelic acid (SDAP), forming succinate and LL-2,6-diaminopimelate (DAP), an intermediate involved in the bacterial biosynthesis of lysine and meso-diaminopimelic acid, an essential component of bacterial cell walls.</text>
</comment>